<evidence type="ECO:0000313" key="2">
    <source>
        <dbReference type="Proteomes" id="UP000009071"/>
    </source>
</evidence>
<name>C4XJ42_SOLM1</name>
<protein>
    <submittedName>
        <fullName evidence="1">Uncharacterized protein</fullName>
    </submittedName>
</protein>
<gene>
    <name evidence="1" type="ordered locus">DMR_07150</name>
</gene>
<keyword evidence="2" id="KW-1185">Reference proteome</keyword>
<dbReference type="Proteomes" id="UP000009071">
    <property type="component" value="Chromosome"/>
</dbReference>
<dbReference type="RefSeq" id="WP_012750281.1">
    <property type="nucleotide sequence ID" value="NC_012796.1"/>
</dbReference>
<dbReference type="EMBL" id="AP010904">
    <property type="protein sequence ID" value="BAH74206.1"/>
    <property type="molecule type" value="Genomic_DNA"/>
</dbReference>
<evidence type="ECO:0000313" key="1">
    <source>
        <dbReference type="EMBL" id="BAH74206.1"/>
    </source>
</evidence>
<dbReference type="AlphaFoldDB" id="C4XJ42"/>
<reference evidence="1 2" key="1">
    <citation type="journal article" date="2009" name="Genome Res.">
        <title>Whole genome sequence of Desulfovibrio magneticus strain RS-1 revealed common gene clusters in magnetotactic bacteria.</title>
        <authorList>
            <person name="Nakazawa H."/>
            <person name="Arakaki A."/>
            <person name="Narita-Yamada S."/>
            <person name="Yashiro I."/>
            <person name="Jinno K."/>
            <person name="Aoki N."/>
            <person name="Tsuruyama A."/>
            <person name="Okamura Y."/>
            <person name="Tanikawa S."/>
            <person name="Fujita N."/>
            <person name="Takeyama H."/>
            <person name="Matsunaga T."/>
        </authorList>
    </citation>
    <scope>NUCLEOTIDE SEQUENCE [LARGE SCALE GENOMIC DNA]</scope>
    <source>
        <strain evidence="2">ATCC 700980 / DSM 13731 / RS-1</strain>
    </source>
</reference>
<sequence>MSSAITLDADQARKLRRKLDSAMYRVDAAQRAIMGLGALLKTALPDPTGDGLRVLLDLLADDLDGAEHQLDLVFEGVGGQHTEEGYRLS</sequence>
<organism evidence="1 2">
    <name type="scientific">Solidesulfovibrio magneticus (strain ATCC 700980 / DSM 13731 / RS-1)</name>
    <name type="common">Desulfovibrio magneticus</name>
    <dbReference type="NCBI Taxonomy" id="573370"/>
    <lineage>
        <taxon>Bacteria</taxon>
        <taxon>Pseudomonadati</taxon>
        <taxon>Thermodesulfobacteriota</taxon>
        <taxon>Desulfovibrionia</taxon>
        <taxon>Desulfovibrionales</taxon>
        <taxon>Desulfovibrionaceae</taxon>
        <taxon>Solidesulfovibrio</taxon>
    </lineage>
</organism>
<accession>C4XJ42</accession>
<proteinExistence type="predicted"/>
<dbReference type="HOGENOM" id="CLU_2449797_0_0_7"/>
<dbReference type="KEGG" id="dma:DMR_07150"/>